<keyword evidence="3" id="KW-1185">Reference proteome</keyword>
<evidence type="ECO:0000313" key="2">
    <source>
        <dbReference type="EMBL" id="ACV63736.1"/>
    </source>
</evidence>
<evidence type="ECO:0000256" key="1">
    <source>
        <dbReference type="SAM" id="Coils"/>
    </source>
</evidence>
<dbReference type="KEGG" id="dae:Dtox_2982"/>
<sequence length="65" mass="7558">MSKTLEQERAADALQKVKEVRQERKELLCVLKGRRDLTNSREMLKRSSVVGVQKSRGLLDLKKYL</sequence>
<organism evidence="2 3">
    <name type="scientific">Desulfofarcimen acetoxidans (strain ATCC 49208 / DSM 771 / KCTC 5769 / VKM B-1644 / 5575)</name>
    <name type="common">Desulfotomaculum acetoxidans</name>
    <dbReference type="NCBI Taxonomy" id="485916"/>
    <lineage>
        <taxon>Bacteria</taxon>
        <taxon>Bacillati</taxon>
        <taxon>Bacillota</taxon>
        <taxon>Clostridia</taxon>
        <taxon>Eubacteriales</taxon>
        <taxon>Peptococcaceae</taxon>
        <taxon>Desulfofarcimen</taxon>
    </lineage>
</organism>
<dbReference type="EMBL" id="CP001720">
    <property type="protein sequence ID" value="ACV63736.1"/>
    <property type="molecule type" value="Genomic_DNA"/>
</dbReference>
<dbReference type="Proteomes" id="UP000002217">
    <property type="component" value="Chromosome"/>
</dbReference>
<feature type="coiled-coil region" evidence="1">
    <location>
        <begin position="3"/>
        <end position="30"/>
    </location>
</feature>
<proteinExistence type="predicted"/>
<name>C8W3F0_DESAS</name>
<dbReference type="HOGENOM" id="CLU_2842571_0_0_9"/>
<keyword evidence="1" id="KW-0175">Coiled coil</keyword>
<gene>
    <name evidence="2" type="ordered locus">Dtox_2982</name>
</gene>
<protein>
    <submittedName>
        <fullName evidence="2">Uncharacterized protein</fullName>
    </submittedName>
</protein>
<accession>C8W3F0</accession>
<dbReference type="AlphaFoldDB" id="C8W3F0"/>
<evidence type="ECO:0000313" key="3">
    <source>
        <dbReference type="Proteomes" id="UP000002217"/>
    </source>
</evidence>
<dbReference type="RefSeq" id="WP_015758428.1">
    <property type="nucleotide sequence ID" value="NC_013216.1"/>
</dbReference>
<reference evidence="2 3" key="1">
    <citation type="journal article" date="2009" name="Stand. Genomic Sci.">
        <title>Complete genome sequence of Desulfotomaculum acetoxidans type strain (5575).</title>
        <authorList>
            <person name="Spring S."/>
            <person name="Lapidus A."/>
            <person name="Schroder M."/>
            <person name="Gleim D."/>
            <person name="Sims D."/>
            <person name="Meincke L."/>
            <person name="Glavina Del Rio T."/>
            <person name="Tice H."/>
            <person name="Copeland A."/>
            <person name="Cheng J.F."/>
            <person name="Lucas S."/>
            <person name="Chen F."/>
            <person name="Nolan M."/>
            <person name="Bruce D."/>
            <person name="Goodwin L."/>
            <person name="Pitluck S."/>
            <person name="Ivanova N."/>
            <person name="Mavromatis K."/>
            <person name="Mikhailova N."/>
            <person name="Pati A."/>
            <person name="Chen A."/>
            <person name="Palaniappan K."/>
            <person name="Land M."/>
            <person name="Hauser L."/>
            <person name="Chang Y.J."/>
            <person name="Jeffries C.D."/>
            <person name="Chain P."/>
            <person name="Saunders E."/>
            <person name="Brettin T."/>
            <person name="Detter J.C."/>
            <person name="Goker M."/>
            <person name="Bristow J."/>
            <person name="Eisen J.A."/>
            <person name="Markowitz V."/>
            <person name="Hugenholtz P."/>
            <person name="Kyrpides N.C."/>
            <person name="Klenk H.P."/>
            <person name="Han C."/>
        </authorList>
    </citation>
    <scope>NUCLEOTIDE SEQUENCE [LARGE SCALE GENOMIC DNA]</scope>
    <source>
        <strain evidence="3">ATCC 49208 / DSM 771 / VKM B-1644</strain>
    </source>
</reference>